<feature type="region of interest" description="Disordered" evidence="8">
    <location>
        <begin position="138"/>
        <end position="160"/>
    </location>
</feature>
<keyword evidence="4" id="KW-0524">Neurogenesis</keyword>
<evidence type="ECO:0000256" key="8">
    <source>
        <dbReference type="SAM" id="MobiDB-lite"/>
    </source>
</evidence>
<evidence type="ECO:0000313" key="10">
    <source>
        <dbReference type="EMBL" id="KAG7173701.1"/>
    </source>
</evidence>
<dbReference type="GO" id="GO:0000981">
    <property type="term" value="F:DNA-binding transcription factor activity, RNA polymerase II-specific"/>
    <property type="evidence" value="ECO:0007669"/>
    <property type="project" value="TreeGrafter"/>
</dbReference>
<dbReference type="GO" id="GO:0005634">
    <property type="term" value="C:nucleus"/>
    <property type="evidence" value="ECO:0007669"/>
    <property type="project" value="UniProtKB-SubCell"/>
</dbReference>
<evidence type="ECO:0000313" key="11">
    <source>
        <dbReference type="Proteomes" id="UP000747542"/>
    </source>
</evidence>
<sequence length="267" mass="29249">MSVHTGEYWSGRDPSQQYYPLGEFNYNTENYPGATLSPGLEGTPATAMPTQLGPPHQPHDLLQSCVDGGGSDGYHSSTPDDLTSECSPRSELPGPGSSGGSRNKDLMSEAYPNLEYYQAAYPTTTDLSSLTPAYSYASSSTTSVSSWGTTQYSPSEGDANPHQEHFIPPETSPSLVTHYKPLRIRRRPPKVVGNEVIRKRRLAANARERRRMNGLNDAFEKLREVVPELGNDRKLSKFETLQMAQTYITALAELIRRADSESGASSA</sequence>
<evidence type="ECO:0000256" key="4">
    <source>
        <dbReference type="ARBA" id="ARBA00022902"/>
    </source>
</evidence>
<feature type="region of interest" description="Disordered" evidence="8">
    <location>
        <begin position="1"/>
        <end position="106"/>
    </location>
</feature>
<dbReference type="AlphaFoldDB" id="A0A8J5TAS6"/>
<dbReference type="InterPro" id="IPR011598">
    <property type="entry name" value="bHLH_dom"/>
</dbReference>
<dbReference type="CDD" id="cd19715">
    <property type="entry name" value="bHLH_TS_amos_like"/>
    <property type="match status" value="1"/>
</dbReference>
<proteinExistence type="predicted"/>
<dbReference type="PANTHER" id="PTHR19290">
    <property type="entry name" value="BASIC HELIX-LOOP-HELIX PROTEIN NEUROGENIN-RELATED"/>
    <property type="match status" value="1"/>
</dbReference>
<evidence type="ECO:0000256" key="7">
    <source>
        <dbReference type="ARBA" id="ARBA00023242"/>
    </source>
</evidence>
<keyword evidence="7" id="KW-0539">Nucleus</keyword>
<evidence type="ECO:0000256" key="2">
    <source>
        <dbReference type="ARBA" id="ARBA00022473"/>
    </source>
</evidence>
<evidence type="ECO:0000259" key="9">
    <source>
        <dbReference type="PROSITE" id="PS50888"/>
    </source>
</evidence>
<feature type="compositionally biased region" description="Polar residues" evidence="8">
    <location>
        <begin position="74"/>
        <end position="86"/>
    </location>
</feature>
<dbReference type="GO" id="GO:0061564">
    <property type="term" value="P:axon development"/>
    <property type="evidence" value="ECO:0007669"/>
    <property type="project" value="TreeGrafter"/>
</dbReference>
<comment type="caution">
    <text evidence="10">The sequence shown here is derived from an EMBL/GenBank/DDBJ whole genome shotgun (WGS) entry which is preliminary data.</text>
</comment>
<protein>
    <submittedName>
        <fullName evidence="10">Basic helix-loop-helix transcription factor amos-like 3</fullName>
    </submittedName>
</protein>
<dbReference type="Pfam" id="PF00010">
    <property type="entry name" value="HLH"/>
    <property type="match status" value="1"/>
</dbReference>
<dbReference type="InterPro" id="IPR050359">
    <property type="entry name" value="bHLH_transcription_factors"/>
</dbReference>
<dbReference type="Proteomes" id="UP000747542">
    <property type="component" value="Unassembled WGS sequence"/>
</dbReference>
<gene>
    <name evidence="10" type="primary">amos-L3</name>
    <name evidence="10" type="ORF">Hamer_G017990</name>
</gene>
<dbReference type="SMART" id="SM00353">
    <property type="entry name" value="HLH"/>
    <property type="match status" value="1"/>
</dbReference>
<organism evidence="10 11">
    <name type="scientific">Homarus americanus</name>
    <name type="common">American lobster</name>
    <dbReference type="NCBI Taxonomy" id="6706"/>
    <lineage>
        <taxon>Eukaryota</taxon>
        <taxon>Metazoa</taxon>
        <taxon>Ecdysozoa</taxon>
        <taxon>Arthropoda</taxon>
        <taxon>Crustacea</taxon>
        <taxon>Multicrustacea</taxon>
        <taxon>Malacostraca</taxon>
        <taxon>Eumalacostraca</taxon>
        <taxon>Eucarida</taxon>
        <taxon>Decapoda</taxon>
        <taxon>Pleocyemata</taxon>
        <taxon>Astacidea</taxon>
        <taxon>Nephropoidea</taxon>
        <taxon>Nephropidae</taxon>
        <taxon>Homarus</taxon>
    </lineage>
</organism>
<keyword evidence="11" id="KW-1185">Reference proteome</keyword>
<keyword evidence="3" id="KW-0221">Differentiation</keyword>
<evidence type="ECO:0000256" key="3">
    <source>
        <dbReference type="ARBA" id="ARBA00022782"/>
    </source>
</evidence>
<dbReference type="OrthoDB" id="6161578at2759"/>
<keyword evidence="6" id="KW-0804">Transcription</keyword>
<evidence type="ECO:0000256" key="1">
    <source>
        <dbReference type="ARBA" id="ARBA00004123"/>
    </source>
</evidence>
<dbReference type="GO" id="GO:0070888">
    <property type="term" value="F:E-box binding"/>
    <property type="evidence" value="ECO:0007669"/>
    <property type="project" value="TreeGrafter"/>
</dbReference>
<dbReference type="GO" id="GO:0046982">
    <property type="term" value="F:protein heterodimerization activity"/>
    <property type="evidence" value="ECO:0007669"/>
    <property type="project" value="UniProtKB-ARBA"/>
</dbReference>
<accession>A0A8J5TAS6</accession>
<dbReference type="PANTHER" id="PTHR19290:SF162">
    <property type="entry name" value="TRANSCRIPTION FACTOR ATOH7"/>
    <property type="match status" value="1"/>
</dbReference>
<evidence type="ECO:0000256" key="5">
    <source>
        <dbReference type="ARBA" id="ARBA00023015"/>
    </source>
</evidence>
<dbReference type="GO" id="GO:0045944">
    <property type="term" value="P:positive regulation of transcription by RNA polymerase II"/>
    <property type="evidence" value="ECO:0007669"/>
    <property type="project" value="TreeGrafter"/>
</dbReference>
<reference evidence="10" key="1">
    <citation type="journal article" date="2021" name="Sci. Adv.">
        <title>The American lobster genome reveals insights on longevity, neural, and immune adaptations.</title>
        <authorList>
            <person name="Polinski J.M."/>
            <person name="Zimin A.V."/>
            <person name="Clark K.F."/>
            <person name="Kohn A.B."/>
            <person name="Sadowski N."/>
            <person name="Timp W."/>
            <person name="Ptitsyn A."/>
            <person name="Khanna P."/>
            <person name="Romanova D.Y."/>
            <person name="Williams P."/>
            <person name="Greenwood S.J."/>
            <person name="Moroz L.L."/>
            <person name="Walt D.R."/>
            <person name="Bodnar A.G."/>
        </authorList>
    </citation>
    <scope>NUCLEOTIDE SEQUENCE</scope>
    <source>
        <strain evidence="10">GMGI-L3</strain>
    </source>
</reference>
<dbReference type="PROSITE" id="PS50888">
    <property type="entry name" value="BHLH"/>
    <property type="match status" value="1"/>
</dbReference>
<keyword evidence="5" id="KW-0805">Transcription regulation</keyword>
<dbReference type="EMBL" id="JAHLQT010009070">
    <property type="protein sequence ID" value="KAG7173701.1"/>
    <property type="molecule type" value="Genomic_DNA"/>
</dbReference>
<feature type="domain" description="BHLH" evidence="9">
    <location>
        <begin position="199"/>
        <end position="251"/>
    </location>
</feature>
<keyword evidence="2" id="KW-0217">Developmental protein</keyword>
<dbReference type="FunFam" id="4.10.280.10:FF:000025">
    <property type="entry name" value="protein atonal homolog 7"/>
    <property type="match status" value="1"/>
</dbReference>
<evidence type="ECO:0000256" key="6">
    <source>
        <dbReference type="ARBA" id="ARBA00023163"/>
    </source>
</evidence>
<name>A0A8J5TAS6_HOMAM</name>
<dbReference type="GO" id="GO:0016360">
    <property type="term" value="P:sensory organ precursor cell fate determination"/>
    <property type="evidence" value="ECO:0007669"/>
    <property type="project" value="UniProtKB-ARBA"/>
</dbReference>
<comment type="subcellular location">
    <subcellularLocation>
        <location evidence="1">Nucleus</location>
    </subcellularLocation>
</comment>